<keyword evidence="1" id="KW-0812">Transmembrane</keyword>
<dbReference type="AlphaFoldDB" id="A0A3R8SAV2"/>
<feature type="transmembrane region" description="Helical" evidence="1">
    <location>
        <begin position="93"/>
        <end position="114"/>
    </location>
</feature>
<evidence type="ECO:0000313" key="3">
    <source>
        <dbReference type="Proteomes" id="UP000274117"/>
    </source>
</evidence>
<dbReference type="EMBL" id="RSDO01000004">
    <property type="protein sequence ID" value="RRR54298.1"/>
    <property type="molecule type" value="Genomic_DNA"/>
</dbReference>
<keyword evidence="1" id="KW-0472">Membrane</keyword>
<dbReference type="Pfam" id="PF11877">
    <property type="entry name" value="DUF3397"/>
    <property type="match status" value="1"/>
</dbReference>
<comment type="caution">
    <text evidence="2">The sequence shown here is derived from an EMBL/GenBank/DDBJ whole genome shotgun (WGS) entry which is preliminary data.</text>
</comment>
<reference evidence="2 3" key="1">
    <citation type="submission" date="2018-11" db="EMBL/GenBank/DDBJ databases">
        <authorList>
            <person name="Stevens M.J."/>
            <person name="Cernela N."/>
            <person name="Spoerry Serrano N."/>
            <person name="Schmitt S."/>
            <person name="Schrenzel J."/>
            <person name="Stephan R."/>
        </authorList>
    </citation>
    <scope>NUCLEOTIDE SEQUENCE [LARGE SCALE GENOMIC DNA]</scope>
    <source>
        <strain evidence="2 3">PP422</strain>
    </source>
</reference>
<feature type="transmembrane region" description="Helical" evidence="1">
    <location>
        <begin position="38"/>
        <end position="56"/>
    </location>
</feature>
<reference evidence="2 3" key="2">
    <citation type="submission" date="2018-12" db="EMBL/GenBank/DDBJ databases">
        <title>Whole-genome sequences of fifteen clinical Streptococcus suis strains isolated from pigs between 2006 and 2018.</title>
        <authorList>
            <person name="Stevens M.J.A."/>
            <person name="Cernela N."/>
            <person name="Spoerry Serrano N."/>
            <person name="Schmitt S."/>
            <person name="Schrenzel J."/>
            <person name="Stephan R."/>
        </authorList>
    </citation>
    <scope>NUCLEOTIDE SEQUENCE [LARGE SCALE GENOMIC DNA]</scope>
    <source>
        <strain evidence="2 3">PP422</strain>
    </source>
</reference>
<dbReference type="Proteomes" id="UP000274117">
    <property type="component" value="Unassembled WGS sequence"/>
</dbReference>
<evidence type="ECO:0000256" key="1">
    <source>
        <dbReference type="SAM" id="Phobius"/>
    </source>
</evidence>
<dbReference type="RefSeq" id="WP_105161054.1">
    <property type="nucleotide sequence ID" value="NZ_CP102145.1"/>
</dbReference>
<accession>A0A3R8SAV2</accession>
<keyword evidence="1" id="KW-1133">Transmembrane helix</keyword>
<feature type="transmembrane region" description="Helical" evidence="1">
    <location>
        <begin position="6"/>
        <end position="26"/>
    </location>
</feature>
<dbReference type="InterPro" id="IPR024515">
    <property type="entry name" value="DUF3397"/>
</dbReference>
<proteinExistence type="predicted"/>
<sequence length="117" mass="13713">MLLLKIAAVVYPIVTLIISILFVKLLKLNKRGWNFADLAFPMFAFEFIILTDKLYYSSLLPHLLLALSLLLLILLTGTLYKKRELDYKRFFKVYWRAGFLLTFLMYIGLLVAIFTQK</sequence>
<gene>
    <name evidence="2" type="ORF">EI998_03225</name>
</gene>
<name>A0A3R8SAV2_STRSU</name>
<protein>
    <submittedName>
        <fullName evidence="2">DUF3397 family protein</fullName>
    </submittedName>
</protein>
<organism evidence="2 3">
    <name type="scientific">Streptococcus suis</name>
    <dbReference type="NCBI Taxonomy" id="1307"/>
    <lineage>
        <taxon>Bacteria</taxon>
        <taxon>Bacillati</taxon>
        <taxon>Bacillota</taxon>
        <taxon>Bacilli</taxon>
        <taxon>Lactobacillales</taxon>
        <taxon>Streptococcaceae</taxon>
        <taxon>Streptococcus</taxon>
    </lineage>
</organism>
<evidence type="ECO:0000313" key="2">
    <source>
        <dbReference type="EMBL" id="RRR54298.1"/>
    </source>
</evidence>
<feature type="transmembrane region" description="Helical" evidence="1">
    <location>
        <begin position="62"/>
        <end position="81"/>
    </location>
</feature>